<dbReference type="GO" id="GO:0003700">
    <property type="term" value="F:DNA-binding transcription factor activity"/>
    <property type="evidence" value="ECO:0007669"/>
    <property type="project" value="InterPro"/>
</dbReference>
<dbReference type="Gene3D" id="1.10.10.10">
    <property type="entry name" value="Winged helix-like DNA-binding domain superfamily/Winged helix DNA-binding domain"/>
    <property type="match status" value="1"/>
</dbReference>
<feature type="domain" description="HTH arsR-type" evidence="2">
    <location>
        <begin position="11"/>
        <end position="94"/>
    </location>
</feature>
<dbReference type="InterPro" id="IPR001845">
    <property type="entry name" value="HTH_ArsR_DNA-bd_dom"/>
</dbReference>
<evidence type="ECO:0000259" key="2">
    <source>
        <dbReference type="SMART" id="SM00418"/>
    </source>
</evidence>
<dbReference type="Pfam" id="PF01022">
    <property type="entry name" value="HTH_5"/>
    <property type="match status" value="1"/>
</dbReference>
<sequence>MNIEVNSRNLKFLECFASDTRIKIIELLNDRPMNIKDLAEALGISSAIVTKHIQKLEEAAIITTESVPSTRGRQKICHLTLESATLQFRAKKQADQNRYAVSIPIGQYSAYEVKPTCGLCSDTKIIGMVDDPRYFSDPEHVKAHHLWFASGFIEYRIPNYLVGKQSVRSISISLELCSEAPHYNENWPSDLSFFINDICLGVWTCPGDFGAVKGVYTPVWWEMGTQHGLLKQITVDADGSYIDGIRISDCTVKDLAVSYGEDIRFKISVPETASHSGGLSLFGKQFGNYDQDIQVYVAY</sequence>
<comment type="caution">
    <text evidence="3">The sequence shown here is derived from an EMBL/GenBank/DDBJ whole genome shotgun (WGS) entry which is preliminary data.</text>
</comment>
<protein>
    <submittedName>
        <fullName evidence="3">ArsR family transcriptional regulator</fullName>
    </submittedName>
</protein>
<reference evidence="3 4" key="1">
    <citation type="submission" date="2018-07" db="EMBL/GenBank/DDBJ databases">
        <title>Genomic Encyclopedia of Type Strains, Phase III (KMG-III): the genomes of soil and plant-associated and newly described type strains.</title>
        <authorList>
            <person name="Whitman W."/>
        </authorList>
    </citation>
    <scope>NUCLEOTIDE SEQUENCE [LARGE SCALE GENOMIC DNA]</scope>
    <source>
        <strain evidence="3 4">CECT 7506</strain>
    </source>
</reference>
<dbReference type="EMBL" id="QPJD01000008">
    <property type="protein sequence ID" value="RCW47627.1"/>
    <property type="molecule type" value="Genomic_DNA"/>
</dbReference>
<dbReference type="PANTHER" id="PTHR38600:SF1">
    <property type="entry name" value="TRANSCRIPTIONAL REGULATORY PROTEIN"/>
    <property type="match status" value="1"/>
</dbReference>
<dbReference type="InterPro" id="IPR036390">
    <property type="entry name" value="WH_DNA-bd_sf"/>
</dbReference>
<organism evidence="3 4">
    <name type="scientific">Paenibacillus prosopidis</name>
    <dbReference type="NCBI Taxonomy" id="630520"/>
    <lineage>
        <taxon>Bacteria</taxon>
        <taxon>Bacillati</taxon>
        <taxon>Bacillota</taxon>
        <taxon>Bacilli</taxon>
        <taxon>Bacillales</taxon>
        <taxon>Paenibacillaceae</taxon>
        <taxon>Paenibacillus</taxon>
    </lineage>
</organism>
<dbReference type="CDD" id="cd00090">
    <property type="entry name" value="HTH_ARSR"/>
    <property type="match status" value="1"/>
</dbReference>
<dbReference type="GO" id="GO:0003677">
    <property type="term" value="F:DNA binding"/>
    <property type="evidence" value="ECO:0007669"/>
    <property type="project" value="UniProtKB-KW"/>
</dbReference>
<dbReference type="SUPFAM" id="SSF46785">
    <property type="entry name" value="Winged helix' DNA-binding domain"/>
    <property type="match status" value="1"/>
</dbReference>
<dbReference type="InterPro" id="IPR011991">
    <property type="entry name" value="ArsR-like_HTH"/>
</dbReference>
<evidence type="ECO:0000313" key="3">
    <source>
        <dbReference type="EMBL" id="RCW47627.1"/>
    </source>
</evidence>
<gene>
    <name evidence="3" type="ORF">DFP97_108251</name>
</gene>
<dbReference type="SMART" id="SM00418">
    <property type="entry name" value="HTH_ARSR"/>
    <property type="match status" value="1"/>
</dbReference>
<dbReference type="InterPro" id="IPR036388">
    <property type="entry name" value="WH-like_DNA-bd_sf"/>
</dbReference>
<evidence type="ECO:0000256" key="1">
    <source>
        <dbReference type="ARBA" id="ARBA00023125"/>
    </source>
</evidence>
<keyword evidence="1" id="KW-0238">DNA-binding</keyword>
<name>A0A368W4H4_9BACL</name>
<dbReference type="AlphaFoldDB" id="A0A368W4H4"/>
<accession>A0A368W4H4</accession>
<dbReference type="PANTHER" id="PTHR38600">
    <property type="entry name" value="TRANSCRIPTIONAL REGULATORY PROTEIN"/>
    <property type="match status" value="1"/>
</dbReference>
<dbReference type="Proteomes" id="UP000252415">
    <property type="component" value="Unassembled WGS sequence"/>
</dbReference>
<proteinExistence type="predicted"/>
<keyword evidence="4" id="KW-1185">Reference proteome</keyword>
<dbReference type="RefSeq" id="WP_114380967.1">
    <property type="nucleotide sequence ID" value="NZ_QPJD01000008.1"/>
</dbReference>
<dbReference type="OrthoDB" id="9781958at2"/>
<evidence type="ECO:0000313" key="4">
    <source>
        <dbReference type="Proteomes" id="UP000252415"/>
    </source>
</evidence>